<dbReference type="OrthoDB" id="3935526at2759"/>
<name>A0A6A6D826_9PEZI</name>
<dbReference type="AlphaFoldDB" id="A0A6A6D826"/>
<gene>
    <name evidence="2" type="ORF">K469DRAFT_756674</name>
</gene>
<accession>A0A6A6D826</accession>
<feature type="region of interest" description="Disordered" evidence="1">
    <location>
        <begin position="27"/>
        <end position="55"/>
    </location>
</feature>
<evidence type="ECO:0000256" key="1">
    <source>
        <dbReference type="SAM" id="MobiDB-lite"/>
    </source>
</evidence>
<evidence type="ECO:0000313" key="2">
    <source>
        <dbReference type="EMBL" id="KAF2174608.1"/>
    </source>
</evidence>
<proteinExistence type="predicted"/>
<organism evidence="2 3">
    <name type="scientific">Zopfia rhizophila CBS 207.26</name>
    <dbReference type="NCBI Taxonomy" id="1314779"/>
    <lineage>
        <taxon>Eukaryota</taxon>
        <taxon>Fungi</taxon>
        <taxon>Dikarya</taxon>
        <taxon>Ascomycota</taxon>
        <taxon>Pezizomycotina</taxon>
        <taxon>Dothideomycetes</taxon>
        <taxon>Dothideomycetes incertae sedis</taxon>
        <taxon>Zopfiaceae</taxon>
        <taxon>Zopfia</taxon>
    </lineage>
</organism>
<evidence type="ECO:0000313" key="3">
    <source>
        <dbReference type="Proteomes" id="UP000800200"/>
    </source>
</evidence>
<protein>
    <submittedName>
        <fullName evidence="2">Uncharacterized protein</fullName>
    </submittedName>
</protein>
<dbReference type="Proteomes" id="UP000800200">
    <property type="component" value="Unassembled WGS sequence"/>
</dbReference>
<reference evidence="2" key="1">
    <citation type="journal article" date="2020" name="Stud. Mycol.">
        <title>101 Dothideomycetes genomes: a test case for predicting lifestyles and emergence of pathogens.</title>
        <authorList>
            <person name="Haridas S."/>
            <person name="Albert R."/>
            <person name="Binder M."/>
            <person name="Bloem J."/>
            <person name="Labutti K."/>
            <person name="Salamov A."/>
            <person name="Andreopoulos B."/>
            <person name="Baker S."/>
            <person name="Barry K."/>
            <person name="Bills G."/>
            <person name="Bluhm B."/>
            <person name="Cannon C."/>
            <person name="Castanera R."/>
            <person name="Culley D."/>
            <person name="Daum C."/>
            <person name="Ezra D."/>
            <person name="Gonzalez J."/>
            <person name="Henrissat B."/>
            <person name="Kuo A."/>
            <person name="Liang C."/>
            <person name="Lipzen A."/>
            <person name="Lutzoni F."/>
            <person name="Magnuson J."/>
            <person name="Mondo S."/>
            <person name="Nolan M."/>
            <person name="Ohm R."/>
            <person name="Pangilinan J."/>
            <person name="Park H.-J."/>
            <person name="Ramirez L."/>
            <person name="Alfaro M."/>
            <person name="Sun H."/>
            <person name="Tritt A."/>
            <person name="Yoshinaga Y."/>
            <person name="Zwiers L.-H."/>
            <person name="Turgeon B."/>
            <person name="Goodwin S."/>
            <person name="Spatafora J."/>
            <person name="Crous P."/>
            <person name="Grigoriev I."/>
        </authorList>
    </citation>
    <scope>NUCLEOTIDE SEQUENCE</scope>
    <source>
        <strain evidence="2">CBS 207.26</strain>
    </source>
</reference>
<dbReference type="EMBL" id="ML994813">
    <property type="protein sequence ID" value="KAF2174608.1"/>
    <property type="molecule type" value="Genomic_DNA"/>
</dbReference>
<sequence>MAREEGLTSFVIKSGWKVAGLAPWNPSKGFESSQLKKPALEQPSIPPQHERNAKSNVMGLFTTPTHKVWESIGKLQTSIAIKDAEIKGLKSKLEELQGQDKRRKIGADPNAKFCGINNIKQALEEQKAIEAARAEKKPEEEPRKAAALMEQAKIDDHVIVFQI</sequence>
<keyword evidence="3" id="KW-1185">Reference proteome</keyword>